<gene>
    <name evidence="1" type="ORF">SAMN05444352_105190</name>
</gene>
<proteinExistence type="predicted"/>
<evidence type="ECO:0000313" key="2">
    <source>
        <dbReference type="Proteomes" id="UP000198407"/>
    </source>
</evidence>
<dbReference type="AlphaFoldDB" id="A0A239D386"/>
<keyword evidence="2" id="KW-1185">Reference proteome</keyword>
<reference evidence="2" key="1">
    <citation type="submission" date="2017-06" db="EMBL/GenBank/DDBJ databases">
        <authorList>
            <person name="Varghese N."/>
            <person name="Submissions S."/>
        </authorList>
    </citation>
    <scope>NUCLEOTIDE SEQUENCE [LARGE SCALE GENOMIC DNA]</scope>
    <source>
        <strain evidence="2">DSM 22348</strain>
    </source>
</reference>
<dbReference type="RefSeq" id="WP_042120802.1">
    <property type="nucleotide sequence ID" value="NZ_FZOL01000005.1"/>
</dbReference>
<dbReference type="Proteomes" id="UP000198407">
    <property type="component" value="Unassembled WGS sequence"/>
</dbReference>
<sequence>MDESLPVSLRDLVSEPDTAWIEQQLMAHLRGLERQGLPPRTIARAMARVLFGFCNDLYDRSIGSRLWIKKFLQQTGRDFIQEEEFTSDCEKLYDLQDNFLKDSEPHGSA</sequence>
<dbReference type="EMBL" id="FZOL01000005">
    <property type="protein sequence ID" value="SNS26498.1"/>
    <property type="molecule type" value="Genomic_DNA"/>
</dbReference>
<protein>
    <submittedName>
        <fullName evidence="1">Uncharacterized protein</fullName>
    </submittedName>
</protein>
<dbReference type="OrthoDB" id="6974245at2"/>
<organism evidence="1 2">
    <name type="scientific">Pseudomonas japonica</name>
    <dbReference type="NCBI Taxonomy" id="256466"/>
    <lineage>
        <taxon>Bacteria</taxon>
        <taxon>Pseudomonadati</taxon>
        <taxon>Pseudomonadota</taxon>
        <taxon>Gammaproteobacteria</taxon>
        <taxon>Pseudomonadales</taxon>
        <taxon>Pseudomonadaceae</taxon>
        <taxon>Pseudomonas</taxon>
    </lineage>
</organism>
<name>A0A239D386_9PSED</name>
<accession>A0A239D386</accession>
<evidence type="ECO:0000313" key="1">
    <source>
        <dbReference type="EMBL" id="SNS26498.1"/>
    </source>
</evidence>